<evidence type="ECO:0000313" key="2">
    <source>
        <dbReference type="Proteomes" id="UP000789706"/>
    </source>
</evidence>
<organism evidence="1 2">
    <name type="scientific">Diversispora eburnea</name>
    <dbReference type="NCBI Taxonomy" id="1213867"/>
    <lineage>
        <taxon>Eukaryota</taxon>
        <taxon>Fungi</taxon>
        <taxon>Fungi incertae sedis</taxon>
        <taxon>Mucoromycota</taxon>
        <taxon>Glomeromycotina</taxon>
        <taxon>Glomeromycetes</taxon>
        <taxon>Diversisporales</taxon>
        <taxon>Diversisporaceae</taxon>
        <taxon>Diversispora</taxon>
    </lineage>
</organism>
<keyword evidence="2" id="KW-1185">Reference proteome</keyword>
<reference evidence="1" key="1">
    <citation type="submission" date="2021-06" db="EMBL/GenBank/DDBJ databases">
        <authorList>
            <person name="Kallberg Y."/>
            <person name="Tangrot J."/>
            <person name="Rosling A."/>
        </authorList>
    </citation>
    <scope>NUCLEOTIDE SEQUENCE</scope>
    <source>
        <strain evidence="1">AZ414A</strain>
    </source>
</reference>
<protein>
    <submittedName>
        <fullName evidence="1">4191_t:CDS:1</fullName>
    </submittedName>
</protein>
<dbReference type="AlphaFoldDB" id="A0A9N9AFH2"/>
<sequence>MSTKESTARLFKINQYAKRQRLGTKRKYTINSDYSGFHYNGQLSRGADGGH</sequence>
<dbReference type="Proteomes" id="UP000789706">
    <property type="component" value="Unassembled WGS sequence"/>
</dbReference>
<dbReference type="EMBL" id="CAJVPK010000569">
    <property type="protein sequence ID" value="CAG8527161.1"/>
    <property type="molecule type" value="Genomic_DNA"/>
</dbReference>
<evidence type="ECO:0000313" key="1">
    <source>
        <dbReference type="EMBL" id="CAG8527161.1"/>
    </source>
</evidence>
<accession>A0A9N9AFH2</accession>
<proteinExistence type="predicted"/>
<gene>
    <name evidence="1" type="ORF">DEBURN_LOCUS5959</name>
</gene>
<name>A0A9N9AFH2_9GLOM</name>
<comment type="caution">
    <text evidence="1">The sequence shown here is derived from an EMBL/GenBank/DDBJ whole genome shotgun (WGS) entry which is preliminary data.</text>
</comment>